<dbReference type="RefSeq" id="XP_058306798.1">
    <property type="nucleotide sequence ID" value="XM_058454549.1"/>
</dbReference>
<dbReference type="Proteomes" id="UP001150904">
    <property type="component" value="Unassembled WGS sequence"/>
</dbReference>
<protein>
    <recommendedName>
        <fullName evidence="5">Letm1 RBD domain-containing protein</fullName>
    </recommendedName>
</protein>
<keyword evidence="2" id="KW-1133">Transmembrane helix</keyword>
<feature type="compositionally biased region" description="Polar residues" evidence="1">
    <location>
        <begin position="51"/>
        <end position="66"/>
    </location>
</feature>
<dbReference type="PANTHER" id="PTHR14009:SF6">
    <property type="entry name" value="LETM1 RBD DOMAIN-CONTAINING PROTEIN"/>
    <property type="match status" value="1"/>
</dbReference>
<sequence length="369" mass="40346">MSSLTRGRCALRSQFNPHIATQRQLHPFSRAPRLFSTSAASQAAKPKDEPSTVTTPPANQINAPSSTLPAPLDLPIILPATAQTADKLKRLVTIGRAYLAFYKTGLKNVFRNYRASLPLRASLGLPAYIPISPPRKPSEHNASRKGLDMGRGQFQLVRRSARDVRRMIPFTLILIICGEFTPLVIPIFGSAITPATCRVPGQVAKERESASKRKNAAMRAHARVVEPSALNPVSVGSKEELSLLAEFASPRWVKEADSNAVLRACAVFGLVKSHERLGGVALAGLVYRPRLQRYVEYLAIDDGMMRAGGGVKRLNADEVRIALDERGAGDVAALYAGEKVERAERKWLESWLDVREGEVHSTTGESRVL</sequence>
<dbReference type="AlphaFoldDB" id="A0A9W9MDF6"/>
<keyword evidence="4" id="KW-1185">Reference proteome</keyword>
<comment type="caution">
    <text evidence="3">The sequence shown here is derived from an EMBL/GenBank/DDBJ whole genome shotgun (WGS) entry which is preliminary data.</text>
</comment>
<evidence type="ECO:0000313" key="3">
    <source>
        <dbReference type="EMBL" id="KAJ5198370.1"/>
    </source>
</evidence>
<accession>A0A9W9MDF6</accession>
<organism evidence="3 4">
    <name type="scientific">Penicillium cinerascens</name>
    <dbReference type="NCBI Taxonomy" id="70096"/>
    <lineage>
        <taxon>Eukaryota</taxon>
        <taxon>Fungi</taxon>
        <taxon>Dikarya</taxon>
        <taxon>Ascomycota</taxon>
        <taxon>Pezizomycotina</taxon>
        <taxon>Eurotiomycetes</taxon>
        <taxon>Eurotiomycetidae</taxon>
        <taxon>Eurotiales</taxon>
        <taxon>Aspergillaceae</taxon>
        <taxon>Penicillium</taxon>
    </lineage>
</organism>
<reference evidence="3" key="1">
    <citation type="submission" date="2022-12" db="EMBL/GenBank/DDBJ databases">
        <authorList>
            <person name="Petersen C."/>
        </authorList>
    </citation>
    <scope>NUCLEOTIDE SEQUENCE</scope>
    <source>
        <strain evidence="3">IBT 15544</strain>
    </source>
</reference>
<dbReference type="GO" id="GO:0030003">
    <property type="term" value="P:intracellular monoatomic cation homeostasis"/>
    <property type="evidence" value="ECO:0007669"/>
    <property type="project" value="TreeGrafter"/>
</dbReference>
<dbReference type="OrthoDB" id="73691at2759"/>
<evidence type="ECO:0000256" key="1">
    <source>
        <dbReference type="SAM" id="MobiDB-lite"/>
    </source>
</evidence>
<keyword evidence="2" id="KW-0472">Membrane</keyword>
<feature type="region of interest" description="Disordered" evidence="1">
    <location>
        <begin position="38"/>
        <end position="66"/>
    </location>
</feature>
<feature type="transmembrane region" description="Helical" evidence="2">
    <location>
        <begin position="168"/>
        <end position="189"/>
    </location>
</feature>
<dbReference type="InterPro" id="IPR044202">
    <property type="entry name" value="LETM1/MDM38-like"/>
</dbReference>
<evidence type="ECO:0000313" key="4">
    <source>
        <dbReference type="Proteomes" id="UP001150904"/>
    </source>
</evidence>
<evidence type="ECO:0000256" key="2">
    <source>
        <dbReference type="SAM" id="Phobius"/>
    </source>
</evidence>
<name>A0A9W9MDF6_9EURO</name>
<dbReference type="GO" id="GO:0005743">
    <property type="term" value="C:mitochondrial inner membrane"/>
    <property type="evidence" value="ECO:0007669"/>
    <property type="project" value="InterPro"/>
</dbReference>
<dbReference type="PANTHER" id="PTHR14009">
    <property type="entry name" value="LEUCINE ZIPPER-EF-HAND CONTAINING TRANSMEMBRANE PROTEIN"/>
    <property type="match status" value="1"/>
</dbReference>
<reference evidence="3" key="2">
    <citation type="journal article" date="2023" name="IMA Fungus">
        <title>Comparative genomic study of the Penicillium genus elucidates a diverse pangenome and 15 lateral gene transfer events.</title>
        <authorList>
            <person name="Petersen C."/>
            <person name="Sorensen T."/>
            <person name="Nielsen M.R."/>
            <person name="Sondergaard T.E."/>
            <person name="Sorensen J.L."/>
            <person name="Fitzpatrick D.A."/>
            <person name="Frisvad J.C."/>
            <person name="Nielsen K.L."/>
        </authorList>
    </citation>
    <scope>NUCLEOTIDE SEQUENCE</scope>
    <source>
        <strain evidence="3">IBT 15544</strain>
    </source>
</reference>
<proteinExistence type="predicted"/>
<evidence type="ECO:0008006" key="5">
    <source>
        <dbReference type="Google" id="ProtNLM"/>
    </source>
</evidence>
<dbReference type="EMBL" id="JAPQKR010000014">
    <property type="protein sequence ID" value="KAJ5198370.1"/>
    <property type="molecule type" value="Genomic_DNA"/>
</dbReference>
<keyword evidence="2" id="KW-0812">Transmembrane</keyword>
<dbReference type="GeneID" id="83181850"/>
<gene>
    <name evidence="3" type="ORF">N7498_007487</name>
</gene>